<dbReference type="Gene3D" id="1.10.10.10">
    <property type="entry name" value="Winged helix-like DNA-binding domain superfamily/Winged helix DNA-binding domain"/>
    <property type="match status" value="1"/>
</dbReference>
<keyword evidence="2" id="KW-0805">Transcription regulation</keyword>
<dbReference type="PANTHER" id="PTHR30118">
    <property type="entry name" value="HTH-TYPE TRANSCRIPTIONAL REGULATOR LEUO-RELATED"/>
    <property type="match status" value="1"/>
</dbReference>
<organism evidence="6 7">
    <name type="scientific">Shimia abyssi</name>
    <dbReference type="NCBI Taxonomy" id="1662395"/>
    <lineage>
        <taxon>Bacteria</taxon>
        <taxon>Pseudomonadati</taxon>
        <taxon>Pseudomonadota</taxon>
        <taxon>Alphaproteobacteria</taxon>
        <taxon>Rhodobacterales</taxon>
        <taxon>Roseobacteraceae</taxon>
    </lineage>
</organism>
<sequence>MNFATFDLNLLRVLDAILHEGSTVKAGNKLGLSQSAVSNALNRLRHSLEDDLFFRQGNKLIPTDYAASVKDGLRGHLSVLEALLMRSDFEPTLVRGVFRISGGDYFSEMLIPRLSAQLAETSPKVLLQQVAWEPDDHLRMLENEQADLGLGPLLTNVDELPPWIRCQHLFVSNFVGIAAKENPLVSDIPDYGELPIDRYFSASHVMFSVSGEIDSFEDGFIKRLGKKRHIALTVPTFHAVLRAIGESPYLAIVPVSLASRVAEQYGLRMFSLPFHLDGIPVFATWHKRSDRTPLANWLRDQVFRIVEPLADENSYWP</sequence>
<dbReference type="Pfam" id="PF00126">
    <property type="entry name" value="HTH_1"/>
    <property type="match status" value="1"/>
</dbReference>
<feature type="domain" description="HTH lysR-type" evidence="5">
    <location>
        <begin position="6"/>
        <end position="63"/>
    </location>
</feature>
<keyword evidence="3 6" id="KW-0238">DNA-binding</keyword>
<evidence type="ECO:0000256" key="4">
    <source>
        <dbReference type="ARBA" id="ARBA00023163"/>
    </source>
</evidence>
<dbReference type="GO" id="GO:0003677">
    <property type="term" value="F:DNA binding"/>
    <property type="evidence" value="ECO:0007669"/>
    <property type="project" value="UniProtKB-KW"/>
</dbReference>
<dbReference type="SUPFAM" id="SSF53850">
    <property type="entry name" value="Periplasmic binding protein-like II"/>
    <property type="match status" value="1"/>
</dbReference>
<name>A0A2P8EVU3_9RHOB</name>
<dbReference type="Gene3D" id="3.40.190.10">
    <property type="entry name" value="Periplasmic binding protein-like II"/>
    <property type="match status" value="2"/>
</dbReference>
<dbReference type="InterPro" id="IPR005119">
    <property type="entry name" value="LysR_subst-bd"/>
</dbReference>
<keyword evidence="4" id="KW-0804">Transcription</keyword>
<accession>A0A2P8EVU3</accession>
<keyword evidence="7" id="KW-1185">Reference proteome</keyword>
<dbReference type="InterPro" id="IPR036388">
    <property type="entry name" value="WH-like_DNA-bd_sf"/>
</dbReference>
<comment type="caution">
    <text evidence="6">The sequence shown here is derived from an EMBL/GenBank/DDBJ whole genome shotgun (WGS) entry which is preliminary data.</text>
</comment>
<dbReference type="InterPro" id="IPR000847">
    <property type="entry name" value="LysR_HTH_N"/>
</dbReference>
<proteinExistence type="inferred from homology"/>
<dbReference type="RefSeq" id="WP_165798982.1">
    <property type="nucleotide sequence ID" value="NZ_PYGJ01000032.1"/>
</dbReference>
<evidence type="ECO:0000313" key="6">
    <source>
        <dbReference type="EMBL" id="PSL13593.1"/>
    </source>
</evidence>
<dbReference type="InterPro" id="IPR036390">
    <property type="entry name" value="WH_DNA-bd_sf"/>
</dbReference>
<gene>
    <name evidence="6" type="ORF">CLV88_13213</name>
</gene>
<dbReference type="AlphaFoldDB" id="A0A2P8EVU3"/>
<dbReference type="SUPFAM" id="SSF46785">
    <property type="entry name" value="Winged helix' DNA-binding domain"/>
    <property type="match status" value="1"/>
</dbReference>
<dbReference type="PROSITE" id="PS50931">
    <property type="entry name" value="HTH_LYSR"/>
    <property type="match status" value="1"/>
</dbReference>
<reference evidence="6 7" key="1">
    <citation type="submission" date="2018-03" db="EMBL/GenBank/DDBJ databases">
        <title>Genomic Encyclopedia of Archaeal and Bacterial Type Strains, Phase II (KMG-II): from individual species to whole genera.</title>
        <authorList>
            <person name="Goeker M."/>
        </authorList>
    </citation>
    <scope>NUCLEOTIDE SEQUENCE [LARGE SCALE GENOMIC DNA]</scope>
    <source>
        <strain evidence="6 7">DSM 100673</strain>
    </source>
</reference>
<evidence type="ECO:0000256" key="3">
    <source>
        <dbReference type="ARBA" id="ARBA00023125"/>
    </source>
</evidence>
<dbReference type="InterPro" id="IPR050389">
    <property type="entry name" value="LysR-type_TF"/>
</dbReference>
<dbReference type="GO" id="GO:0003700">
    <property type="term" value="F:DNA-binding transcription factor activity"/>
    <property type="evidence" value="ECO:0007669"/>
    <property type="project" value="InterPro"/>
</dbReference>
<evidence type="ECO:0000259" key="5">
    <source>
        <dbReference type="PROSITE" id="PS50931"/>
    </source>
</evidence>
<dbReference type="Proteomes" id="UP000240418">
    <property type="component" value="Unassembled WGS sequence"/>
</dbReference>
<dbReference type="InterPro" id="IPR037402">
    <property type="entry name" value="YidZ_PBP2"/>
</dbReference>
<dbReference type="CDD" id="cd08417">
    <property type="entry name" value="PBP2_Nitroaromatics_like"/>
    <property type="match status" value="1"/>
</dbReference>
<dbReference type="PANTHER" id="PTHR30118:SF15">
    <property type="entry name" value="TRANSCRIPTIONAL REGULATORY PROTEIN"/>
    <property type="match status" value="1"/>
</dbReference>
<dbReference type="Pfam" id="PF03466">
    <property type="entry name" value="LysR_substrate"/>
    <property type="match status" value="1"/>
</dbReference>
<evidence type="ECO:0000256" key="1">
    <source>
        <dbReference type="ARBA" id="ARBA00009437"/>
    </source>
</evidence>
<evidence type="ECO:0000313" key="7">
    <source>
        <dbReference type="Proteomes" id="UP000240418"/>
    </source>
</evidence>
<protein>
    <submittedName>
        <fullName evidence="6">DNA-binding transcriptional LysR family regulator</fullName>
    </submittedName>
</protein>
<comment type="similarity">
    <text evidence="1">Belongs to the LysR transcriptional regulatory family.</text>
</comment>
<dbReference type="EMBL" id="PYGJ01000032">
    <property type="protein sequence ID" value="PSL13593.1"/>
    <property type="molecule type" value="Genomic_DNA"/>
</dbReference>
<evidence type="ECO:0000256" key="2">
    <source>
        <dbReference type="ARBA" id="ARBA00023015"/>
    </source>
</evidence>